<evidence type="ECO:0000313" key="2">
    <source>
        <dbReference type="EMBL" id="CAI6353714.1"/>
    </source>
</evidence>
<dbReference type="PROSITE" id="PS00028">
    <property type="entry name" value="ZINC_FINGER_C2H2_1"/>
    <property type="match status" value="1"/>
</dbReference>
<organism evidence="2 3">
    <name type="scientific">Macrosiphum euphorbiae</name>
    <name type="common">potato aphid</name>
    <dbReference type="NCBI Taxonomy" id="13131"/>
    <lineage>
        <taxon>Eukaryota</taxon>
        <taxon>Metazoa</taxon>
        <taxon>Ecdysozoa</taxon>
        <taxon>Arthropoda</taxon>
        <taxon>Hexapoda</taxon>
        <taxon>Insecta</taxon>
        <taxon>Pterygota</taxon>
        <taxon>Neoptera</taxon>
        <taxon>Paraneoptera</taxon>
        <taxon>Hemiptera</taxon>
        <taxon>Sternorrhyncha</taxon>
        <taxon>Aphidomorpha</taxon>
        <taxon>Aphidoidea</taxon>
        <taxon>Aphididae</taxon>
        <taxon>Macrosiphini</taxon>
        <taxon>Macrosiphum</taxon>
    </lineage>
</organism>
<dbReference type="EMBL" id="CARXXK010000002">
    <property type="protein sequence ID" value="CAI6353714.1"/>
    <property type="molecule type" value="Genomic_DNA"/>
</dbReference>
<dbReference type="SMART" id="SM00355">
    <property type="entry name" value="ZnF_C2H2"/>
    <property type="match status" value="2"/>
</dbReference>
<proteinExistence type="predicted"/>
<name>A0AAV0WCS6_9HEMI</name>
<feature type="domain" description="C2H2-type" evidence="1">
    <location>
        <begin position="44"/>
        <end position="65"/>
    </location>
</feature>
<dbReference type="AlphaFoldDB" id="A0AAV0WCS6"/>
<keyword evidence="3" id="KW-1185">Reference proteome</keyword>
<comment type="caution">
    <text evidence="2">The sequence shown here is derived from an EMBL/GenBank/DDBJ whole genome shotgun (WGS) entry which is preliminary data.</text>
</comment>
<evidence type="ECO:0000313" key="3">
    <source>
        <dbReference type="Proteomes" id="UP001160148"/>
    </source>
</evidence>
<dbReference type="Proteomes" id="UP001160148">
    <property type="component" value="Unassembled WGS sequence"/>
</dbReference>
<protein>
    <recommendedName>
        <fullName evidence="1">C2H2-type domain-containing protein</fullName>
    </recommendedName>
</protein>
<sequence>MEDHFVVHYASASFKFICDHCDCTFTTYAQKKHTNLDHLMEIECGICHVVLPTEEAMDKHNNSVHQPKK</sequence>
<accession>A0AAV0WCS6</accession>
<reference evidence="2 3" key="1">
    <citation type="submission" date="2023-01" db="EMBL/GenBank/DDBJ databases">
        <authorList>
            <person name="Whitehead M."/>
        </authorList>
    </citation>
    <scope>NUCLEOTIDE SEQUENCE [LARGE SCALE GENOMIC DNA]</scope>
</reference>
<gene>
    <name evidence="2" type="ORF">MEUPH1_LOCUS9803</name>
</gene>
<dbReference type="InterPro" id="IPR013087">
    <property type="entry name" value="Znf_C2H2_type"/>
</dbReference>
<evidence type="ECO:0000259" key="1">
    <source>
        <dbReference type="PROSITE" id="PS00028"/>
    </source>
</evidence>